<keyword evidence="2" id="KW-1185">Reference proteome</keyword>
<evidence type="ECO:0000313" key="1">
    <source>
        <dbReference type="EMBL" id="KRY49904.1"/>
    </source>
</evidence>
<dbReference type="Proteomes" id="UP000054653">
    <property type="component" value="Unassembled WGS sequence"/>
</dbReference>
<gene>
    <name evidence="1" type="ORF">T03_985</name>
</gene>
<dbReference type="AlphaFoldDB" id="A0A0V1CKU9"/>
<reference evidence="1 2" key="1">
    <citation type="submission" date="2015-01" db="EMBL/GenBank/DDBJ databases">
        <title>Evolution of Trichinella species and genotypes.</title>
        <authorList>
            <person name="Korhonen P.K."/>
            <person name="Edoardo P."/>
            <person name="Giuseppe L.R."/>
            <person name="Gasser R.B."/>
        </authorList>
    </citation>
    <scope>NUCLEOTIDE SEQUENCE [LARGE SCALE GENOMIC DNA]</scope>
    <source>
        <strain evidence="1">ISS120</strain>
    </source>
</reference>
<comment type="caution">
    <text evidence="1">The sequence shown here is derived from an EMBL/GenBank/DDBJ whole genome shotgun (WGS) entry which is preliminary data.</text>
</comment>
<evidence type="ECO:0000313" key="2">
    <source>
        <dbReference type="Proteomes" id="UP000054653"/>
    </source>
</evidence>
<protein>
    <submittedName>
        <fullName evidence="1">Uncharacterized protein</fullName>
    </submittedName>
</protein>
<dbReference type="EMBL" id="JYDI01000163">
    <property type="protein sequence ID" value="KRY49904.1"/>
    <property type="molecule type" value="Genomic_DNA"/>
</dbReference>
<name>A0A0V1CKU9_TRIBR</name>
<accession>A0A0V1CKU9</accession>
<organism evidence="1 2">
    <name type="scientific">Trichinella britovi</name>
    <name type="common">Parasitic roundworm</name>
    <dbReference type="NCBI Taxonomy" id="45882"/>
    <lineage>
        <taxon>Eukaryota</taxon>
        <taxon>Metazoa</taxon>
        <taxon>Ecdysozoa</taxon>
        <taxon>Nematoda</taxon>
        <taxon>Enoplea</taxon>
        <taxon>Dorylaimia</taxon>
        <taxon>Trichinellida</taxon>
        <taxon>Trichinellidae</taxon>
        <taxon>Trichinella</taxon>
    </lineage>
</organism>
<sequence length="91" mass="10443">MSGHVQEGFRISFKPRFVAYHNCLDRTELFPIEWFSILAKPSFLLTKDLVIAIDDKRSSEPVTLLPLLVETELKSSQGRLLQAITMRCVYS</sequence>
<proteinExistence type="predicted"/>